<comment type="caution">
    <text evidence="1">The sequence shown here is derived from an EMBL/GenBank/DDBJ whole genome shotgun (WGS) entry which is preliminary data.</text>
</comment>
<gene>
    <name evidence="1" type="ORF">AGLY_006258</name>
</gene>
<name>A0A6G0TSV2_APHGL</name>
<feature type="non-terminal residue" evidence="1">
    <location>
        <position position="1"/>
    </location>
</feature>
<evidence type="ECO:0000313" key="1">
    <source>
        <dbReference type="EMBL" id="KAE9537235.1"/>
    </source>
</evidence>
<dbReference type="Proteomes" id="UP000475862">
    <property type="component" value="Unassembled WGS sequence"/>
</dbReference>
<proteinExistence type="predicted"/>
<sequence length="172" mass="19839">FCCLHHLYVRGTLELHSKATVQLKTDAAVQYCNTSTFQSNTFVRYNAICRIRVVNFVLAVFQPVKNRYSCCGLKNERYNKQINIIKNPSNKKVSRDYSATVLVICTDIRFSFRQSPLRACVCTLSITWSLIDNQKVYRKEKKSICRTADNRISSTRKFPKHTARPESVSSKT</sequence>
<dbReference type="AlphaFoldDB" id="A0A6G0TSV2"/>
<dbReference type="EMBL" id="VYZN01000018">
    <property type="protein sequence ID" value="KAE9537235.1"/>
    <property type="molecule type" value="Genomic_DNA"/>
</dbReference>
<organism evidence="1 2">
    <name type="scientific">Aphis glycines</name>
    <name type="common">Soybean aphid</name>
    <dbReference type="NCBI Taxonomy" id="307491"/>
    <lineage>
        <taxon>Eukaryota</taxon>
        <taxon>Metazoa</taxon>
        <taxon>Ecdysozoa</taxon>
        <taxon>Arthropoda</taxon>
        <taxon>Hexapoda</taxon>
        <taxon>Insecta</taxon>
        <taxon>Pterygota</taxon>
        <taxon>Neoptera</taxon>
        <taxon>Paraneoptera</taxon>
        <taxon>Hemiptera</taxon>
        <taxon>Sternorrhyncha</taxon>
        <taxon>Aphidomorpha</taxon>
        <taxon>Aphidoidea</taxon>
        <taxon>Aphididae</taxon>
        <taxon>Aphidini</taxon>
        <taxon>Aphis</taxon>
        <taxon>Aphis</taxon>
    </lineage>
</organism>
<reference evidence="1 2" key="1">
    <citation type="submission" date="2019-08" db="EMBL/GenBank/DDBJ databases">
        <title>The genome of the soybean aphid Biotype 1, its phylome, world population structure and adaptation to the North American continent.</title>
        <authorList>
            <person name="Giordano R."/>
            <person name="Donthu R.K."/>
            <person name="Hernandez A.G."/>
            <person name="Wright C.L."/>
            <person name="Zimin A.V."/>
        </authorList>
    </citation>
    <scope>NUCLEOTIDE SEQUENCE [LARGE SCALE GENOMIC DNA]</scope>
    <source>
        <tissue evidence="1">Whole aphids</tissue>
    </source>
</reference>
<accession>A0A6G0TSV2</accession>
<protein>
    <submittedName>
        <fullName evidence="1">Uncharacterized protein</fullName>
    </submittedName>
</protein>
<evidence type="ECO:0000313" key="2">
    <source>
        <dbReference type="Proteomes" id="UP000475862"/>
    </source>
</evidence>
<keyword evidence="2" id="KW-1185">Reference proteome</keyword>